<evidence type="ECO:0000313" key="2">
    <source>
        <dbReference type="Proteomes" id="UP000828941"/>
    </source>
</evidence>
<evidence type="ECO:0000313" key="1">
    <source>
        <dbReference type="EMBL" id="KAI4322894.1"/>
    </source>
</evidence>
<protein>
    <submittedName>
        <fullName evidence="1">Uncharacterized protein</fullName>
    </submittedName>
</protein>
<dbReference type="EMBL" id="CM039434">
    <property type="protein sequence ID" value="KAI4322894.1"/>
    <property type="molecule type" value="Genomic_DNA"/>
</dbReference>
<name>A0ACB9MHC1_BAUVA</name>
<dbReference type="Proteomes" id="UP000828941">
    <property type="component" value="Chromosome 9"/>
</dbReference>
<organism evidence="1 2">
    <name type="scientific">Bauhinia variegata</name>
    <name type="common">Purple orchid tree</name>
    <name type="synonym">Phanera variegata</name>
    <dbReference type="NCBI Taxonomy" id="167791"/>
    <lineage>
        <taxon>Eukaryota</taxon>
        <taxon>Viridiplantae</taxon>
        <taxon>Streptophyta</taxon>
        <taxon>Embryophyta</taxon>
        <taxon>Tracheophyta</taxon>
        <taxon>Spermatophyta</taxon>
        <taxon>Magnoliopsida</taxon>
        <taxon>eudicotyledons</taxon>
        <taxon>Gunneridae</taxon>
        <taxon>Pentapetalae</taxon>
        <taxon>rosids</taxon>
        <taxon>fabids</taxon>
        <taxon>Fabales</taxon>
        <taxon>Fabaceae</taxon>
        <taxon>Cercidoideae</taxon>
        <taxon>Cercideae</taxon>
        <taxon>Bauhiniinae</taxon>
        <taxon>Bauhinia</taxon>
    </lineage>
</organism>
<sequence length="153" mass="16812">MNSAIIASLNENLVTRVSEAALAEAKSSSAWSTLATLYANKSRSRVLSLKDKLAHLTKGSNFVSDYLHEIQTEADELALIGHPLDDLDLVIYALGGLGPDFKEITAALQVRDVPLSFKDLHEKLTDFERYLKKSETSPSDIPIATANVAKRYH</sequence>
<proteinExistence type="predicted"/>
<accession>A0ACB9MHC1</accession>
<reference evidence="1 2" key="1">
    <citation type="journal article" date="2022" name="DNA Res.">
        <title>Chromosomal-level genome assembly of the orchid tree Bauhinia variegata (Leguminosae; Cercidoideae) supports the allotetraploid origin hypothesis of Bauhinia.</title>
        <authorList>
            <person name="Zhong Y."/>
            <person name="Chen Y."/>
            <person name="Zheng D."/>
            <person name="Pang J."/>
            <person name="Liu Y."/>
            <person name="Luo S."/>
            <person name="Meng S."/>
            <person name="Qian L."/>
            <person name="Wei D."/>
            <person name="Dai S."/>
            <person name="Zhou R."/>
        </authorList>
    </citation>
    <scope>NUCLEOTIDE SEQUENCE [LARGE SCALE GENOMIC DNA]</scope>
    <source>
        <strain evidence="1">BV-YZ2020</strain>
    </source>
</reference>
<gene>
    <name evidence="1" type="ORF">L6164_022545</name>
</gene>
<comment type="caution">
    <text evidence="1">The sequence shown here is derived from an EMBL/GenBank/DDBJ whole genome shotgun (WGS) entry which is preliminary data.</text>
</comment>
<keyword evidence="2" id="KW-1185">Reference proteome</keyword>